<name>A0ABT9IHJ8_9ACTN</name>
<organism evidence="1 2">
    <name type="scientific">Blastococcus carthaginiensis</name>
    <dbReference type="NCBI Taxonomy" id="3050034"/>
    <lineage>
        <taxon>Bacteria</taxon>
        <taxon>Bacillati</taxon>
        <taxon>Actinomycetota</taxon>
        <taxon>Actinomycetes</taxon>
        <taxon>Geodermatophilales</taxon>
        <taxon>Geodermatophilaceae</taxon>
        <taxon>Blastococcus</taxon>
    </lineage>
</organism>
<sequence>MSVQGRVALETTGGQRIEGRPWLLHTVETPTGKSAEVEVEQDDGTDVPILVSDIATVSVVPQDHLQESIATVQRTIRNPGGVPEGEPVEWLVPVGEHEELEISIRRLVRPCAPDYRRPRIVFSLVTTSDSNEALGILHEEE</sequence>
<proteinExistence type="predicted"/>
<evidence type="ECO:0000313" key="2">
    <source>
        <dbReference type="Proteomes" id="UP001233673"/>
    </source>
</evidence>
<comment type="caution">
    <text evidence="1">The sequence shown here is derived from an EMBL/GenBank/DDBJ whole genome shotgun (WGS) entry which is preliminary data.</text>
</comment>
<gene>
    <name evidence="1" type="ORF">QOZ88_20685</name>
</gene>
<dbReference type="RefSeq" id="WP_306001588.1">
    <property type="nucleotide sequence ID" value="NZ_JASNFN010000036.1"/>
</dbReference>
<evidence type="ECO:0000313" key="1">
    <source>
        <dbReference type="EMBL" id="MDP5185056.1"/>
    </source>
</evidence>
<dbReference type="Proteomes" id="UP001233673">
    <property type="component" value="Unassembled WGS sequence"/>
</dbReference>
<protein>
    <submittedName>
        <fullName evidence="1">Uncharacterized protein</fullName>
    </submittedName>
</protein>
<dbReference type="EMBL" id="JASNFN010000036">
    <property type="protein sequence ID" value="MDP5185056.1"/>
    <property type="molecule type" value="Genomic_DNA"/>
</dbReference>
<keyword evidence="2" id="KW-1185">Reference proteome</keyword>
<accession>A0ABT9IHJ8</accession>
<reference evidence="2" key="1">
    <citation type="submission" date="2023-05" db="EMBL/GenBank/DDBJ databases">
        <title>Draft genome of Pseudofrankia sp. BMG5.37.</title>
        <authorList>
            <person name="Gtari M."/>
            <person name="Ghodhbane F."/>
            <person name="Sbissi I."/>
        </authorList>
    </citation>
    <scope>NUCLEOTIDE SEQUENCE [LARGE SCALE GENOMIC DNA]</scope>
    <source>
        <strain evidence="2">BMG 814</strain>
    </source>
</reference>